<dbReference type="GO" id="GO:0016491">
    <property type="term" value="F:oxidoreductase activity"/>
    <property type="evidence" value="ECO:0007669"/>
    <property type="project" value="UniProtKB-KW"/>
</dbReference>
<comment type="similarity">
    <text evidence="1">Belongs to the short-chain dehydrogenases/reductases (SDR) family.</text>
</comment>
<dbReference type="Gene3D" id="3.40.50.720">
    <property type="entry name" value="NAD(P)-binding Rossmann-like Domain"/>
    <property type="match status" value="1"/>
</dbReference>
<dbReference type="InParanoid" id="A0A420WK64"/>
<dbReference type="InterPro" id="IPR036291">
    <property type="entry name" value="NAD(P)-bd_dom_sf"/>
</dbReference>
<dbReference type="AlphaFoldDB" id="A0A420WK64"/>
<dbReference type="InterPro" id="IPR020904">
    <property type="entry name" value="Sc_DH/Rdtase_CS"/>
</dbReference>
<dbReference type="RefSeq" id="WP_121099110.1">
    <property type="nucleotide sequence ID" value="NZ_RBII01000001.1"/>
</dbReference>
<dbReference type="OrthoDB" id="210852at2"/>
<organism evidence="3 4">
    <name type="scientific">Litorimonas taeanensis</name>
    <dbReference type="NCBI Taxonomy" id="568099"/>
    <lineage>
        <taxon>Bacteria</taxon>
        <taxon>Pseudomonadati</taxon>
        <taxon>Pseudomonadota</taxon>
        <taxon>Alphaproteobacteria</taxon>
        <taxon>Maricaulales</taxon>
        <taxon>Robiginitomaculaceae</taxon>
    </lineage>
</organism>
<proteinExistence type="inferred from homology"/>
<name>A0A420WK64_9PROT</name>
<dbReference type="EMBL" id="RBII01000001">
    <property type="protein sequence ID" value="RKQ71329.1"/>
    <property type="molecule type" value="Genomic_DNA"/>
</dbReference>
<sequence length="261" mass="27868">MFEGKVVAITGATGGIGRGIAEMFLAEGAKVAISDYKTCETTGKEIGASAYICDVSVESSVQKFISDVEADLGEIDIYVSNAGVGDGNGRYVGGGSNEGWQRSWDINVMGSVYAARDLMPKWVERGSGRFVITASAAGLLNQIGSASYSCTKHAAVSFAESIQIEHGANGIKANCICPQYVRSALTEGMAMAESSKDGFLEPKDVADALKASIEKDEFYVFSHPIVHEYFKHRAHAPDEYLQGMGKLKQKVGRPFGKPKST</sequence>
<dbReference type="PRINTS" id="PR00081">
    <property type="entry name" value="GDHRDH"/>
</dbReference>
<dbReference type="SUPFAM" id="SSF51735">
    <property type="entry name" value="NAD(P)-binding Rossmann-fold domains"/>
    <property type="match status" value="1"/>
</dbReference>
<keyword evidence="2" id="KW-0560">Oxidoreductase</keyword>
<keyword evidence="4" id="KW-1185">Reference proteome</keyword>
<protein>
    <submittedName>
        <fullName evidence="3">NAD(P)-dependent dehydrogenase (Short-subunit alcohol dehydrogenase family)</fullName>
    </submittedName>
</protein>
<dbReference type="CDD" id="cd05233">
    <property type="entry name" value="SDR_c"/>
    <property type="match status" value="1"/>
</dbReference>
<evidence type="ECO:0000256" key="2">
    <source>
        <dbReference type="ARBA" id="ARBA00023002"/>
    </source>
</evidence>
<dbReference type="Proteomes" id="UP000282211">
    <property type="component" value="Unassembled WGS sequence"/>
</dbReference>
<dbReference type="PANTHER" id="PTHR43391:SF26">
    <property type="entry name" value="BLL7251 PROTEIN"/>
    <property type="match status" value="1"/>
</dbReference>
<dbReference type="PROSITE" id="PS00061">
    <property type="entry name" value="ADH_SHORT"/>
    <property type="match status" value="1"/>
</dbReference>
<dbReference type="Pfam" id="PF00106">
    <property type="entry name" value="adh_short"/>
    <property type="match status" value="1"/>
</dbReference>
<comment type="caution">
    <text evidence="3">The sequence shown here is derived from an EMBL/GenBank/DDBJ whole genome shotgun (WGS) entry which is preliminary data.</text>
</comment>
<gene>
    <name evidence="3" type="ORF">DES40_0642</name>
</gene>
<reference evidence="3 4" key="1">
    <citation type="submission" date="2018-10" db="EMBL/GenBank/DDBJ databases">
        <title>Genomic Encyclopedia of Type Strains, Phase IV (KMG-IV): sequencing the most valuable type-strain genomes for metagenomic binning, comparative biology and taxonomic classification.</title>
        <authorList>
            <person name="Goeker M."/>
        </authorList>
    </citation>
    <scope>NUCLEOTIDE SEQUENCE [LARGE SCALE GENOMIC DNA]</scope>
    <source>
        <strain evidence="3 4">DSM 22008</strain>
    </source>
</reference>
<evidence type="ECO:0000313" key="3">
    <source>
        <dbReference type="EMBL" id="RKQ71329.1"/>
    </source>
</evidence>
<accession>A0A420WK64</accession>
<evidence type="ECO:0000256" key="1">
    <source>
        <dbReference type="ARBA" id="ARBA00006484"/>
    </source>
</evidence>
<evidence type="ECO:0000313" key="4">
    <source>
        <dbReference type="Proteomes" id="UP000282211"/>
    </source>
</evidence>
<dbReference type="PANTHER" id="PTHR43391">
    <property type="entry name" value="RETINOL DEHYDROGENASE-RELATED"/>
    <property type="match status" value="1"/>
</dbReference>
<dbReference type="InterPro" id="IPR002347">
    <property type="entry name" value="SDR_fam"/>
</dbReference>